<dbReference type="Proteomes" id="UP001419910">
    <property type="component" value="Unassembled WGS sequence"/>
</dbReference>
<protein>
    <submittedName>
        <fullName evidence="1">Uncharacterized protein</fullName>
    </submittedName>
</protein>
<evidence type="ECO:0000313" key="1">
    <source>
        <dbReference type="EMBL" id="MEN2789519.1"/>
    </source>
</evidence>
<name>A0ABU9Y164_9SPHN</name>
<sequence>MTHFALAAKDAALHKEQAFQASSPKTFQAGPLWAGPFFCPRFGL</sequence>
<organism evidence="1 2">
    <name type="scientific">Sphingomonas oligophenolica</name>
    <dbReference type="NCBI Taxonomy" id="301154"/>
    <lineage>
        <taxon>Bacteria</taxon>
        <taxon>Pseudomonadati</taxon>
        <taxon>Pseudomonadota</taxon>
        <taxon>Alphaproteobacteria</taxon>
        <taxon>Sphingomonadales</taxon>
        <taxon>Sphingomonadaceae</taxon>
        <taxon>Sphingomonas</taxon>
    </lineage>
</organism>
<accession>A0ABU9Y164</accession>
<evidence type="ECO:0000313" key="2">
    <source>
        <dbReference type="Proteomes" id="UP001419910"/>
    </source>
</evidence>
<reference evidence="1 2" key="1">
    <citation type="submission" date="2024-05" db="EMBL/GenBank/DDBJ databases">
        <authorList>
            <person name="Liu Q."/>
            <person name="Xin Y.-H."/>
        </authorList>
    </citation>
    <scope>NUCLEOTIDE SEQUENCE [LARGE SCALE GENOMIC DNA]</scope>
    <source>
        <strain evidence="1 2">CGMCC 1.10181</strain>
    </source>
</reference>
<dbReference type="RefSeq" id="WP_345840399.1">
    <property type="nucleotide sequence ID" value="NZ_JBDIME010000004.1"/>
</dbReference>
<keyword evidence="2" id="KW-1185">Reference proteome</keyword>
<proteinExistence type="predicted"/>
<gene>
    <name evidence="1" type="ORF">ABC974_07780</name>
</gene>
<comment type="caution">
    <text evidence="1">The sequence shown here is derived from an EMBL/GenBank/DDBJ whole genome shotgun (WGS) entry which is preliminary data.</text>
</comment>
<dbReference type="EMBL" id="JBDIME010000004">
    <property type="protein sequence ID" value="MEN2789519.1"/>
    <property type="molecule type" value="Genomic_DNA"/>
</dbReference>